<keyword evidence="3" id="KW-1185">Reference proteome</keyword>
<reference evidence="2 3" key="1">
    <citation type="journal article" date="2015" name="Environ. Microbiol.">
        <title>Metagenome sequence of Elaphomyces granulatus from sporocarp tissue reveals Ascomycota ectomycorrhizal fingerprints of genome expansion and a Proteobacteria-rich microbiome.</title>
        <authorList>
            <person name="Quandt C.A."/>
            <person name="Kohler A."/>
            <person name="Hesse C.N."/>
            <person name="Sharpton T.J."/>
            <person name="Martin F."/>
            <person name="Spatafora J.W."/>
        </authorList>
    </citation>
    <scope>NUCLEOTIDE SEQUENCE [LARGE SCALE GENOMIC DNA]</scope>
    <source>
        <strain evidence="2 3">OSC145934</strain>
    </source>
</reference>
<comment type="caution">
    <text evidence="2">The sequence shown here is derived from an EMBL/GenBank/DDBJ whole genome shotgun (WGS) entry which is preliminary data.</text>
</comment>
<feature type="region of interest" description="Disordered" evidence="1">
    <location>
        <begin position="127"/>
        <end position="147"/>
    </location>
</feature>
<proteinExistence type="predicted"/>
<evidence type="ECO:0000313" key="2">
    <source>
        <dbReference type="EMBL" id="OXV10755.1"/>
    </source>
</evidence>
<accession>A0A232M2X7</accession>
<sequence>MYADMWALCGKISFQLPIEASEDNGEVDRTPKGFENLGFLPLCSVTLAANFGAFSRRHSDYKNRYPKSNIFPGGGLRVTPFKRTHSLHASQEIFQKSKPEIRLPNLVFELSNNFSVVTRGRAYLPLKSETVPPPNHTESNGKPRGPTKFKKLWSLLFGSSDSSIPSELTANKELLN</sequence>
<organism evidence="2 3">
    <name type="scientific">Elaphomyces granulatus</name>
    <dbReference type="NCBI Taxonomy" id="519963"/>
    <lineage>
        <taxon>Eukaryota</taxon>
        <taxon>Fungi</taxon>
        <taxon>Dikarya</taxon>
        <taxon>Ascomycota</taxon>
        <taxon>Pezizomycotina</taxon>
        <taxon>Eurotiomycetes</taxon>
        <taxon>Eurotiomycetidae</taxon>
        <taxon>Eurotiales</taxon>
        <taxon>Elaphomycetaceae</taxon>
        <taxon>Elaphomyces</taxon>
    </lineage>
</organism>
<protein>
    <submittedName>
        <fullName evidence="2">Uncharacterized protein</fullName>
    </submittedName>
</protein>
<evidence type="ECO:0000256" key="1">
    <source>
        <dbReference type="SAM" id="MobiDB-lite"/>
    </source>
</evidence>
<gene>
    <name evidence="2" type="ORF">Egran_01484</name>
</gene>
<dbReference type="OrthoDB" id="4526763at2759"/>
<dbReference type="EMBL" id="NPHW01002786">
    <property type="protein sequence ID" value="OXV10755.1"/>
    <property type="molecule type" value="Genomic_DNA"/>
</dbReference>
<evidence type="ECO:0000313" key="3">
    <source>
        <dbReference type="Proteomes" id="UP000243515"/>
    </source>
</evidence>
<dbReference type="AlphaFoldDB" id="A0A232M2X7"/>
<dbReference type="Proteomes" id="UP000243515">
    <property type="component" value="Unassembled WGS sequence"/>
</dbReference>
<name>A0A232M2X7_9EURO</name>